<evidence type="ECO:0000313" key="11">
    <source>
        <dbReference type="Proteomes" id="UP001162001"/>
    </source>
</evidence>
<dbReference type="GO" id="GO:0004651">
    <property type="term" value="F:polynucleotide 5'-phosphatase activity"/>
    <property type="evidence" value="ECO:0007669"/>
    <property type="project" value="InterPro"/>
</dbReference>
<dbReference type="InterPro" id="IPR029063">
    <property type="entry name" value="SAM-dependent_MTases_sf"/>
</dbReference>
<dbReference type="Proteomes" id="UP001162001">
    <property type="component" value="Segment"/>
</dbReference>
<dbReference type="Gene3D" id="3.20.100.10">
    <property type="entry name" value="mRNA triphosphatase Cet1-like"/>
    <property type="match status" value="1"/>
</dbReference>
<dbReference type="InterPro" id="IPR012340">
    <property type="entry name" value="NA-bd_OB-fold"/>
</dbReference>
<evidence type="ECO:0000256" key="8">
    <source>
        <dbReference type="SAM" id="MobiDB-lite"/>
    </source>
</evidence>
<organism evidence="10 11">
    <name type="scientific">Fadolivirus FV1/VV64</name>
    <dbReference type="NCBI Taxonomy" id="3070911"/>
    <lineage>
        <taxon>Viruses</taxon>
        <taxon>Varidnaviria</taxon>
        <taxon>Bamfordvirae</taxon>
        <taxon>Nucleocytoviricota</taxon>
        <taxon>Megaviricetes</taxon>
        <taxon>Imitervirales</taxon>
        <taxon>Mimiviridae</taxon>
        <taxon>Klosneuvirinae</taxon>
        <taxon>Fadolivirus</taxon>
        <taxon>Fadolivirus algeromassiliense</taxon>
    </lineage>
</organism>
<dbReference type="InterPro" id="IPR013846">
    <property type="entry name" value="mRNA_cap_enzyme_C"/>
</dbReference>
<keyword evidence="2" id="KW-0489">Methyltransferase</keyword>
<dbReference type="InterPro" id="IPR037009">
    <property type="entry name" value="mRNA_triPase_Cet1_sf"/>
</dbReference>
<dbReference type="EMBL" id="MT418680">
    <property type="protein sequence ID" value="QKF93755.1"/>
    <property type="molecule type" value="Genomic_DNA"/>
</dbReference>
<evidence type="ECO:0000256" key="5">
    <source>
        <dbReference type="ARBA" id="ARBA00022695"/>
    </source>
</evidence>
<evidence type="ECO:0000256" key="3">
    <source>
        <dbReference type="ARBA" id="ARBA00022679"/>
    </source>
</evidence>
<name>A0A7D3V5A0_9VIRU</name>
<dbReference type="Pfam" id="PF03919">
    <property type="entry name" value="mRNA_cap_C"/>
    <property type="match status" value="1"/>
</dbReference>
<keyword evidence="5" id="KW-0548">Nucleotidyltransferase</keyword>
<dbReference type="PANTHER" id="PTHR12189">
    <property type="entry name" value="MRNA GUANINE-7- METHYLTRANSFERASE"/>
    <property type="match status" value="1"/>
</dbReference>
<evidence type="ECO:0000256" key="1">
    <source>
        <dbReference type="ARBA" id="ARBA00008556"/>
    </source>
</evidence>
<dbReference type="GO" id="GO:0004484">
    <property type="term" value="F:mRNA guanylyltransferase activity"/>
    <property type="evidence" value="ECO:0007669"/>
    <property type="project" value="UniProtKB-EC"/>
</dbReference>
<dbReference type="Pfam" id="PF03291">
    <property type="entry name" value="mRNA_G-N7_MeTrfase"/>
    <property type="match status" value="1"/>
</dbReference>
<feature type="domain" description="MRNA cap 0 methyltransferase" evidence="9">
    <location>
        <begin position="717"/>
        <end position="1045"/>
    </location>
</feature>
<dbReference type="InterPro" id="IPR004971">
    <property type="entry name" value="mRNA_G-N7_MeTrfase_dom"/>
</dbReference>
<comment type="similarity">
    <text evidence="1">In the N-terminal section; belongs to the dsDNA virus mRNA guanylyltransferase family.</text>
</comment>
<reference evidence="10 11" key="1">
    <citation type="submission" date="2020-04" db="EMBL/GenBank/DDBJ databases">
        <title>Advantages and limits of metagenomic assembly and binning of a giant virus.</title>
        <authorList>
            <person name="Schulz F."/>
            <person name="Andreani J."/>
            <person name="Francis R."/>
            <person name="Boudjemaa H."/>
            <person name="Bou Khalil J.Y."/>
            <person name="Lee J."/>
            <person name="La Scola B."/>
            <person name="Woyke T."/>
        </authorList>
    </citation>
    <scope>NUCLEOTIDE SEQUENCE [LARGE SCALE GENOMIC DNA]</scope>
    <source>
        <strain evidence="10 11">FV1/VV64</strain>
    </source>
</reference>
<keyword evidence="3" id="KW-0808">Transferase</keyword>
<sequence length="1252" mass="147430">MSTIEKYRISGSFADQLDKNVIKAIDDLYKKISSESEFEIMFFNYKKEQNRMGLEHFLKILEYLTHKSKKNNFKLVSNDTLDIAYSKKSGEIFRITIDGIDSINKYIKMLHMRKNHVIFSVLTGLVEKDKTLHLMKKIREKENVIDINDFDIRFRLSEETQVSKKEIDELKKLDYTIRNEITFRYKQRISLILEDSKDAKIAIDLTNIKMTKNINELESSVPIYELEIDLSSKNKNPDRKYLDKIFTEISTLLKIQQQSNFVISRSLENEVLDSYINMLGIKKESMTALEGRKAQSLEVQHVVDQLPNKYAVTDKADGERYVLIIYKNAVFLISDLLNVKSTGIILPESKNSYNNTILDGELIFIQSQNRYIYMSFDCLYKGGNDIRQIAELQERHKHIDDVIENCFTQKNHKGFKFEDYKGKFESKEILKFHETKIKQFIDALNYDIVIDKQTILIRRKYFISVTGAQNNEIFKYSTLMWDKFTKDKSINCPYILDGLIYHPLNQKYVVSVRESKFLEYKWKPEEKNSIDFYVQYERSKDTNKIVTLYDNSREEDDQIRGKPYKILKLYVGKTMRGLEQPVLFEPETDSVKYLAYMFLQDGEVRDIQGNIIQDNTVVEFYYNNDPNIPDKHRWVPIRTRFDKTESVQRFGKKYGNYVDIAYKVWRSIRNPFTMNDINLLSKDEVYDKHIDILRGKIDHSVILSENKENVYYQIRTTLGKPMRNFHNWIKSILIYTHVNSMYEQDNKKLTILDIACGRGGDIMKYYYGEVDFMVGIDIDNNGLISPIDGALSRYNQFKKTHPNFPRMWFVHADGGVLLNYEDQTKALGGMSDKNKELINKFFSVDPSKRTLFDRMVCQFAIHYFFENETIFSNFTQNVKDYLKPGGYLIATTFDADRIMELFKEKDQYTQYYTNNNGEQNVLFEIKKKYENIKQGDEVGVGVAIDFHNAIDFQEGTYKTEYLVQKKFIEKEFLERCDLELVDTDLFENQYIMHKDFFNNVYKAESKDETRKFLTNVAEYFTQKSDINSACYNLTRLYRYFVFRKKDSNVAEKPKKQQEQKQQKKPAKKITKQKGGNPINEDNNEITNDYTFNDVTDKFNPTKFVKRDVDGISNYSFFSSVHDILRNHKVIPNNLSMMEFYNDISYDICPDDAVDKNKIMEMNKSLIIKHDYAESDLSSEMALDGLNTLIVKKDCDDKTVIDRIGKNNKFMAKTPTIILYNDGNKYHPIYKVKNDTLVGIYDSSDKFIQDLLK</sequence>
<evidence type="ECO:0000256" key="2">
    <source>
        <dbReference type="ARBA" id="ARBA00022603"/>
    </source>
</evidence>
<dbReference type="SUPFAM" id="SSF56091">
    <property type="entry name" value="DNA ligase/mRNA capping enzyme, catalytic domain"/>
    <property type="match status" value="1"/>
</dbReference>
<dbReference type="GO" id="GO:0004482">
    <property type="term" value="F:mRNA 5'-cap (guanine-N7-)-methyltransferase activity"/>
    <property type="evidence" value="ECO:0007669"/>
    <property type="project" value="InterPro"/>
</dbReference>
<dbReference type="CDD" id="cd02440">
    <property type="entry name" value="AdoMet_MTases"/>
    <property type="match status" value="1"/>
</dbReference>
<protein>
    <submittedName>
        <fullName evidence="10">mRNA capping enzyme</fullName>
    </submittedName>
</protein>
<evidence type="ECO:0000256" key="7">
    <source>
        <dbReference type="ARBA" id="ARBA00044679"/>
    </source>
</evidence>
<proteinExistence type="inferred from homology"/>
<keyword evidence="6" id="KW-0694">RNA-binding</keyword>
<comment type="catalytic activity">
    <reaction evidence="7">
        <text>a 5'-end diphospho-ribonucleoside in mRNA + GTP + H(+) = a 5'-end (5'-triphosphoguanosine)-ribonucleoside in mRNA + diphosphate</text>
        <dbReference type="Rhea" id="RHEA:67012"/>
        <dbReference type="Rhea" id="RHEA-COMP:17165"/>
        <dbReference type="Rhea" id="RHEA-COMP:17166"/>
        <dbReference type="ChEBI" id="CHEBI:15378"/>
        <dbReference type="ChEBI" id="CHEBI:33019"/>
        <dbReference type="ChEBI" id="CHEBI:37565"/>
        <dbReference type="ChEBI" id="CHEBI:167616"/>
        <dbReference type="ChEBI" id="CHEBI:167617"/>
        <dbReference type="EC" id="2.7.7.50"/>
    </reaction>
</comment>
<dbReference type="Gene3D" id="3.30.470.30">
    <property type="entry name" value="DNA ligase/mRNA capping enzyme"/>
    <property type="match status" value="1"/>
</dbReference>
<evidence type="ECO:0000256" key="4">
    <source>
        <dbReference type="ARBA" id="ARBA00022691"/>
    </source>
</evidence>
<dbReference type="GO" id="GO:0003723">
    <property type="term" value="F:RNA binding"/>
    <property type="evidence" value="ECO:0007669"/>
    <property type="project" value="UniProtKB-KW"/>
</dbReference>
<evidence type="ECO:0000256" key="6">
    <source>
        <dbReference type="ARBA" id="ARBA00022884"/>
    </source>
</evidence>
<evidence type="ECO:0000259" key="9">
    <source>
        <dbReference type="PROSITE" id="PS51562"/>
    </source>
</evidence>
<dbReference type="PROSITE" id="PS51562">
    <property type="entry name" value="RNA_CAP0_MT"/>
    <property type="match status" value="1"/>
</dbReference>
<accession>A0A7D3V5A0</accession>
<dbReference type="InterPro" id="IPR039753">
    <property type="entry name" value="RG7MT1"/>
</dbReference>
<feature type="compositionally biased region" description="Basic and acidic residues" evidence="8">
    <location>
        <begin position="1050"/>
        <end position="1061"/>
    </location>
</feature>
<dbReference type="PANTHER" id="PTHR12189:SF2">
    <property type="entry name" value="MRNA CAP GUANINE-N7 METHYLTRANSFERASE"/>
    <property type="match status" value="1"/>
</dbReference>
<keyword evidence="11" id="KW-1185">Reference proteome</keyword>
<evidence type="ECO:0000313" key="10">
    <source>
        <dbReference type="EMBL" id="QKF93755.1"/>
    </source>
</evidence>
<dbReference type="SUPFAM" id="SSF53335">
    <property type="entry name" value="S-adenosyl-L-methionine-dependent methyltransferases"/>
    <property type="match status" value="1"/>
</dbReference>
<keyword evidence="4" id="KW-0949">S-adenosyl-L-methionine</keyword>
<feature type="compositionally biased region" description="Basic residues" evidence="8">
    <location>
        <begin position="1062"/>
        <end position="1071"/>
    </location>
</feature>
<dbReference type="Gene3D" id="3.40.50.150">
    <property type="entry name" value="Vaccinia Virus protein VP39"/>
    <property type="match status" value="1"/>
</dbReference>
<feature type="region of interest" description="Disordered" evidence="8">
    <location>
        <begin position="1050"/>
        <end position="1087"/>
    </location>
</feature>
<gene>
    <name evidence="10" type="ORF">Fadolivirus_1_297</name>
</gene>
<dbReference type="Gene3D" id="2.40.50.140">
    <property type="entry name" value="Nucleic acid-binding proteins"/>
    <property type="match status" value="1"/>
</dbReference>